<reference evidence="1" key="1">
    <citation type="submission" date="2020-02" db="EMBL/GenBank/DDBJ databases">
        <authorList>
            <person name="Scholz U."/>
            <person name="Mascher M."/>
            <person name="Fiebig A."/>
        </authorList>
    </citation>
    <scope>NUCLEOTIDE SEQUENCE</scope>
</reference>
<evidence type="ECO:0000313" key="1">
    <source>
        <dbReference type="EMBL" id="CAB1184515.1"/>
    </source>
</evidence>
<comment type="caution">
    <text evidence="1">The sequence shown here is derived from an EMBL/GenBank/DDBJ whole genome shotgun (WGS) entry which is preliminary data.</text>
</comment>
<dbReference type="AlphaFoldDB" id="A0A811G6K1"/>
<name>A0A811G6K1_SPIIN</name>
<dbReference type="Proteomes" id="UP000663760">
    <property type="component" value="Unassembled WGS sequence"/>
</dbReference>
<protein>
    <submittedName>
        <fullName evidence="1">Uncharacterized protein</fullName>
    </submittedName>
</protein>
<evidence type="ECO:0000313" key="2">
    <source>
        <dbReference type="Proteomes" id="UP000663760"/>
    </source>
</evidence>
<gene>
    <name evidence="1" type="ORF">SI8410_UN001905</name>
</gene>
<keyword evidence="2" id="KW-1185">Reference proteome</keyword>
<proteinExistence type="predicted"/>
<organism evidence="1 2">
    <name type="scientific">Spirodela intermedia</name>
    <name type="common">Intermediate duckweed</name>
    <dbReference type="NCBI Taxonomy" id="51605"/>
    <lineage>
        <taxon>Eukaryota</taxon>
        <taxon>Viridiplantae</taxon>
        <taxon>Streptophyta</taxon>
        <taxon>Embryophyta</taxon>
        <taxon>Tracheophyta</taxon>
        <taxon>Spermatophyta</taxon>
        <taxon>Magnoliopsida</taxon>
        <taxon>Liliopsida</taxon>
        <taxon>Araceae</taxon>
        <taxon>Lemnoideae</taxon>
        <taxon>Spirodela</taxon>
    </lineage>
</organism>
<sequence>MTFLFSSPFLFFLLYPLFLQSCGFTFL</sequence>
<accession>A0A811G6K1</accession>
<dbReference type="EMBL" id="CACVBZ020000002">
    <property type="protein sequence ID" value="CAB1184515.1"/>
    <property type="molecule type" value="Genomic_DNA"/>
</dbReference>